<dbReference type="NCBIfam" id="TIGR01840">
    <property type="entry name" value="esterase_phb"/>
    <property type="match status" value="1"/>
</dbReference>
<dbReference type="GO" id="GO:0005576">
    <property type="term" value="C:extracellular region"/>
    <property type="evidence" value="ECO:0007669"/>
    <property type="project" value="InterPro"/>
</dbReference>
<dbReference type="SUPFAM" id="SSF53474">
    <property type="entry name" value="alpha/beta-Hydrolases"/>
    <property type="match status" value="2"/>
</dbReference>
<evidence type="ECO:0000256" key="1">
    <source>
        <dbReference type="ARBA" id="ARBA00022729"/>
    </source>
</evidence>
<name>A0A327KPZ1_9BRAD</name>
<gene>
    <name evidence="4" type="ORF">CH341_24600</name>
</gene>
<accession>A0A327KPZ1</accession>
<dbReference type="GO" id="GO:0016787">
    <property type="term" value="F:hydrolase activity"/>
    <property type="evidence" value="ECO:0007669"/>
    <property type="project" value="UniProtKB-KW"/>
</dbReference>
<evidence type="ECO:0000256" key="3">
    <source>
        <dbReference type="SAM" id="MobiDB-lite"/>
    </source>
</evidence>
<dbReference type="InterPro" id="IPR029058">
    <property type="entry name" value="AB_hydrolase_fold"/>
</dbReference>
<keyword evidence="1" id="KW-0732">Signal</keyword>
<keyword evidence="5" id="KW-1185">Reference proteome</keyword>
<comment type="caution">
    <text evidence="4">The sequence shown here is derived from an EMBL/GenBank/DDBJ whole genome shotgun (WGS) entry which is preliminary data.</text>
</comment>
<evidence type="ECO:0000313" key="5">
    <source>
        <dbReference type="Proteomes" id="UP000249130"/>
    </source>
</evidence>
<dbReference type="AlphaFoldDB" id="A0A327KPZ1"/>
<evidence type="ECO:0000256" key="2">
    <source>
        <dbReference type="ARBA" id="ARBA00022801"/>
    </source>
</evidence>
<feature type="compositionally biased region" description="Basic and acidic residues" evidence="3">
    <location>
        <begin position="336"/>
        <end position="354"/>
    </location>
</feature>
<sequence>MMPGAGQSQERGAVPSRLTEVTGFGSNPGNLRMFEYVPKKPRKSLVVVLHGCTQTAASYDLGAGWSTLADRYGFMLLCPEQRAENNPKTCFNWFRESDIVRGGGEAASIREMISRMASDHDVDPRRVFITGLSAGGAMTAVMLATYPEVFAGGAIIAGLPYRSATSMRQALESMFSVKVRTPHEWGDLVRAASPHRGPWPRVSVWHGGADTVVKPRNAEELLKQWTDVHGLSTQPDRTETVDGYPRHVWSNAAGEDVIESYTIPLMAHGAPVASGDGDTSYGVPGEYLIEVGISSSYHIARFWGLTDSRRTPWPMRPDAGTADTSAASTTASKAAPKADDAPPRPSRLPERVEVIEPGPDDILPPKSGRRGAEQQHGAGGHGWSADRDGEKERQAGVSRFVEDTIKRALEAAGLMKRR</sequence>
<organism evidence="4 5">
    <name type="scientific">Rhodoplanes roseus</name>
    <dbReference type="NCBI Taxonomy" id="29409"/>
    <lineage>
        <taxon>Bacteria</taxon>
        <taxon>Pseudomonadati</taxon>
        <taxon>Pseudomonadota</taxon>
        <taxon>Alphaproteobacteria</taxon>
        <taxon>Hyphomicrobiales</taxon>
        <taxon>Nitrobacteraceae</taxon>
        <taxon>Rhodoplanes</taxon>
    </lineage>
</organism>
<dbReference type="PANTHER" id="PTHR43037:SF1">
    <property type="entry name" value="BLL1128 PROTEIN"/>
    <property type="match status" value="1"/>
</dbReference>
<dbReference type="PANTHER" id="PTHR43037">
    <property type="entry name" value="UNNAMED PRODUCT-RELATED"/>
    <property type="match status" value="1"/>
</dbReference>
<dbReference type="Gene3D" id="3.40.50.1820">
    <property type="entry name" value="alpha/beta hydrolase"/>
    <property type="match status" value="1"/>
</dbReference>
<feature type="region of interest" description="Disordered" evidence="3">
    <location>
        <begin position="308"/>
        <end position="403"/>
    </location>
</feature>
<dbReference type="Pfam" id="PF10503">
    <property type="entry name" value="Esterase_PHB"/>
    <property type="match status" value="1"/>
</dbReference>
<reference evidence="4 5" key="1">
    <citation type="submission" date="2017-07" db="EMBL/GenBank/DDBJ databases">
        <title>Draft Genome Sequences of Select Purple Nonsulfur Bacteria.</title>
        <authorList>
            <person name="Lasarre B."/>
            <person name="Mckinlay J.B."/>
        </authorList>
    </citation>
    <scope>NUCLEOTIDE SEQUENCE [LARGE SCALE GENOMIC DNA]</scope>
    <source>
        <strain evidence="4 5">DSM 5909</strain>
    </source>
</reference>
<dbReference type="RefSeq" id="WP_111421655.1">
    <property type="nucleotide sequence ID" value="NZ_NPEX01000253.1"/>
</dbReference>
<dbReference type="Proteomes" id="UP000249130">
    <property type="component" value="Unassembled WGS sequence"/>
</dbReference>
<dbReference type="InterPro" id="IPR010126">
    <property type="entry name" value="Esterase_phb"/>
</dbReference>
<dbReference type="OrthoDB" id="9767239at2"/>
<dbReference type="EMBL" id="NPEX01000253">
    <property type="protein sequence ID" value="RAI40044.1"/>
    <property type="molecule type" value="Genomic_DNA"/>
</dbReference>
<evidence type="ECO:0000313" key="4">
    <source>
        <dbReference type="EMBL" id="RAI40044.1"/>
    </source>
</evidence>
<feature type="compositionally biased region" description="Low complexity" evidence="3">
    <location>
        <begin position="318"/>
        <end position="335"/>
    </location>
</feature>
<dbReference type="InterPro" id="IPR050955">
    <property type="entry name" value="Plant_Biomass_Hydrol_Est"/>
</dbReference>
<proteinExistence type="predicted"/>
<protein>
    <submittedName>
        <fullName evidence="4">Esterase</fullName>
    </submittedName>
</protein>
<feature type="compositionally biased region" description="Basic and acidic residues" evidence="3">
    <location>
        <begin position="384"/>
        <end position="403"/>
    </location>
</feature>
<keyword evidence="2" id="KW-0378">Hydrolase</keyword>